<name>A0A0D3BCF8_BRAOL</name>
<protein>
    <recommendedName>
        <fullName evidence="6">BED-type domain-containing protein</fullName>
    </recommendedName>
</protein>
<dbReference type="OMA" id="SVMASHE"/>
<evidence type="ECO:0000259" key="3">
    <source>
        <dbReference type="Pfam" id="PF05699"/>
    </source>
</evidence>
<dbReference type="AlphaFoldDB" id="A0A0D3BCF8"/>
<keyword evidence="5" id="KW-1185">Reference proteome</keyword>
<dbReference type="InterPro" id="IPR008906">
    <property type="entry name" value="HATC_C_dom"/>
</dbReference>
<dbReference type="SUPFAM" id="SSF53098">
    <property type="entry name" value="Ribonuclease H-like"/>
    <property type="match status" value="1"/>
</dbReference>
<dbReference type="EnsemblPlants" id="Bo3g076140.1">
    <property type="protein sequence ID" value="Bo3g076140.1"/>
    <property type="gene ID" value="Bo3g076140"/>
</dbReference>
<feature type="domain" description="HAT C-terminal dimerisation" evidence="3">
    <location>
        <begin position="250"/>
        <end position="316"/>
    </location>
</feature>
<accession>A0A0D3BCF8</accession>
<reference evidence="4 5" key="1">
    <citation type="journal article" date="2014" name="Genome Biol.">
        <title>Transcriptome and methylome profiling reveals relics of genome dominance in the mesopolyploid Brassica oleracea.</title>
        <authorList>
            <person name="Parkin I.A."/>
            <person name="Koh C."/>
            <person name="Tang H."/>
            <person name="Robinson S.J."/>
            <person name="Kagale S."/>
            <person name="Clarke W.E."/>
            <person name="Town C.D."/>
            <person name="Nixon J."/>
            <person name="Krishnakumar V."/>
            <person name="Bidwell S.L."/>
            <person name="Denoeud F."/>
            <person name="Belcram H."/>
            <person name="Links M.G."/>
            <person name="Just J."/>
            <person name="Clarke C."/>
            <person name="Bender T."/>
            <person name="Huebert T."/>
            <person name="Mason A.S."/>
            <person name="Pires J.C."/>
            <person name="Barker G."/>
            <person name="Moore J."/>
            <person name="Walley P.G."/>
            <person name="Manoli S."/>
            <person name="Batley J."/>
            <person name="Edwards D."/>
            <person name="Nelson M.N."/>
            <person name="Wang X."/>
            <person name="Paterson A.H."/>
            <person name="King G."/>
            <person name="Bancroft I."/>
            <person name="Chalhoub B."/>
            <person name="Sharpe A.G."/>
        </authorList>
    </citation>
    <scope>NUCLEOTIDE SEQUENCE</scope>
    <source>
        <strain evidence="4 5">cv. TO1000</strain>
    </source>
</reference>
<dbReference type="GO" id="GO:0046983">
    <property type="term" value="F:protein dimerization activity"/>
    <property type="evidence" value="ECO:0007669"/>
    <property type="project" value="InterPro"/>
</dbReference>
<evidence type="ECO:0000313" key="4">
    <source>
        <dbReference type="EnsemblPlants" id="Bo3g076140.1"/>
    </source>
</evidence>
<evidence type="ECO:0000313" key="5">
    <source>
        <dbReference type="Proteomes" id="UP000032141"/>
    </source>
</evidence>
<dbReference type="PANTHER" id="PTHR32166">
    <property type="entry name" value="OSJNBA0013A04.12 PROTEIN"/>
    <property type="match status" value="1"/>
</dbReference>
<dbReference type="STRING" id="109376.A0A0D3BCF8"/>
<dbReference type="Gramene" id="Bo3g076140.1">
    <property type="protein sequence ID" value="Bo3g076140.1"/>
    <property type="gene ID" value="Bo3g076140"/>
</dbReference>
<sequence length="383" mass="43458">MSQDPLNMDESSNVDDKAPLWIYVNKIEKLAGGGSWRFECKFCSNSYVGSHSRVMTHLLQEGKGIKGCLKVTPQQRVNLKKLVDNCKERLKRATSKAVPLPSSSRNMSSSSLDYDMSYKVPNATESDPKKRKGPLEKAFQNEAREQCDGEVSRMFYTGGLSFNLARNPHYRNSYVRASQIPGYVPPGYNALRTTLLQKERKNIEMHLQPLKNTWKQKGVSICSDGWSDPQRRPIFNLIAANESGPMMFILEPLRWWAVHGSSAPKLQILAFKLLGQPFSSSCCERNWSTYKFIHSAIRNKIVPQRAEDLVFVHTNLRLLSRRSSSYKEGPSCMWDVGGDQFDSLDEINLGRLEFEDLSLDEPELEAVLFGGDGENENNDEFDI</sequence>
<dbReference type="InterPro" id="IPR012337">
    <property type="entry name" value="RNaseH-like_sf"/>
</dbReference>
<organism evidence="4 5">
    <name type="scientific">Brassica oleracea var. oleracea</name>
    <dbReference type="NCBI Taxonomy" id="109376"/>
    <lineage>
        <taxon>Eukaryota</taxon>
        <taxon>Viridiplantae</taxon>
        <taxon>Streptophyta</taxon>
        <taxon>Embryophyta</taxon>
        <taxon>Tracheophyta</taxon>
        <taxon>Spermatophyta</taxon>
        <taxon>Magnoliopsida</taxon>
        <taxon>eudicotyledons</taxon>
        <taxon>Gunneridae</taxon>
        <taxon>Pentapetalae</taxon>
        <taxon>rosids</taxon>
        <taxon>malvids</taxon>
        <taxon>Brassicales</taxon>
        <taxon>Brassicaceae</taxon>
        <taxon>Brassiceae</taxon>
        <taxon>Brassica</taxon>
    </lineage>
</organism>
<dbReference type="InterPro" id="IPR007021">
    <property type="entry name" value="DUF659"/>
</dbReference>
<evidence type="ECO:0008006" key="6">
    <source>
        <dbReference type="Google" id="ProtNLM"/>
    </source>
</evidence>
<feature type="compositionally biased region" description="Low complexity" evidence="1">
    <location>
        <begin position="102"/>
        <end position="113"/>
    </location>
</feature>
<reference evidence="4" key="2">
    <citation type="submission" date="2015-03" db="UniProtKB">
        <authorList>
            <consortium name="EnsemblPlants"/>
        </authorList>
    </citation>
    <scope>IDENTIFICATION</scope>
</reference>
<dbReference type="Pfam" id="PF05699">
    <property type="entry name" value="Dimer_Tnp_hAT"/>
    <property type="match status" value="1"/>
</dbReference>
<evidence type="ECO:0000256" key="1">
    <source>
        <dbReference type="SAM" id="MobiDB-lite"/>
    </source>
</evidence>
<feature type="domain" description="DUF659" evidence="2">
    <location>
        <begin position="186"/>
        <end position="248"/>
    </location>
</feature>
<dbReference type="Pfam" id="PF04937">
    <property type="entry name" value="DUF659"/>
    <property type="match status" value="1"/>
</dbReference>
<proteinExistence type="predicted"/>
<evidence type="ECO:0000259" key="2">
    <source>
        <dbReference type="Pfam" id="PF04937"/>
    </source>
</evidence>
<feature type="region of interest" description="Disordered" evidence="1">
    <location>
        <begin position="93"/>
        <end position="113"/>
    </location>
</feature>
<dbReference type="Proteomes" id="UP000032141">
    <property type="component" value="Chromosome C3"/>
</dbReference>
<dbReference type="HOGENOM" id="CLU_788468_0_0_1"/>
<dbReference type="PANTHER" id="PTHR32166:SF81">
    <property type="entry name" value="OS06G0658400 PROTEIN"/>
    <property type="match status" value="1"/>
</dbReference>